<comment type="caution">
    <text evidence="2">The sequence shown here is derived from an EMBL/GenBank/DDBJ whole genome shotgun (WGS) entry which is preliminary data.</text>
</comment>
<feature type="domain" description="Beta-lactamase-related" evidence="1">
    <location>
        <begin position="64"/>
        <end position="328"/>
    </location>
</feature>
<proteinExistence type="predicted"/>
<dbReference type="Gene3D" id="3.40.710.10">
    <property type="entry name" value="DD-peptidase/beta-lactamase superfamily"/>
    <property type="match status" value="1"/>
</dbReference>
<evidence type="ECO:0000313" key="3">
    <source>
        <dbReference type="Proteomes" id="UP000018895"/>
    </source>
</evidence>
<dbReference type="SUPFAM" id="SSF56601">
    <property type="entry name" value="beta-lactamase/transpeptidase-like"/>
    <property type="match status" value="1"/>
</dbReference>
<dbReference type="GO" id="GO:0016787">
    <property type="term" value="F:hydrolase activity"/>
    <property type="evidence" value="ECO:0007669"/>
    <property type="project" value="UniProtKB-KW"/>
</dbReference>
<protein>
    <submittedName>
        <fullName evidence="2">6-aminohexanoate-dimer hydrolase</fullName>
    </submittedName>
</protein>
<name>W4QEL0_9BACI</name>
<dbReference type="PANTHER" id="PTHR43283">
    <property type="entry name" value="BETA-LACTAMASE-RELATED"/>
    <property type="match status" value="1"/>
</dbReference>
<evidence type="ECO:0000313" key="2">
    <source>
        <dbReference type="EMBL" id="GAE30515.1"/>
    </source>
</evidence>
<evidence type="ECO:0000259" key="1">
    <source>
        <dbReference type="Pfam" id="PF00144"/>
    </source>
</evidence>
<reference evidence="2" key="1">
    <citation type="journal article" date="2014" name="Genome Announc.">
        <title>Draft Genome Sequences of Three Alkaliphilic Bacillus Strains, Bacillus wakoensis JCM 9140T, Bacillus akibai JCM 9157T, and Bacillus hemicellulosilyticus JCM 9152T.</title>
        <authorList>
            <person name="Yuki M."/>
            <person name="Oshima K."/>
            <person name="Suda W."/>
            <person name="Oshida Y."/>
            <person name="Kitamura K."/>
            <person name="Iida T."/>
            <person name="Hattori M."/>
            <person name="Ohkuma M."/>
        </authorList>
    </citation>
    <scope>NUCLEOTIDE SEQUENCE [LARGE SCALE GENOMIC DNA]</scope>
    <source>
        <strain evidence="2">JCM 9152</strain>
    </source>
</reference>
<dbReference type="EMBL" id="BAUU01000012">
    <property type="protein sequence ID" value="GAE30515.1"/>
    <property type="molecule type" value="Genomic_DNA"/>
</dbReference>
<keyword evidence="3" id="KW-1185">Reference proteome</keyword>
<gene>
    <name evidence="2" type="ORF">JCM9152_1923</name>
</gene>
<dbReference type="AlphaFoldDB" id="W4QEL0"/>
<dbReference type="InterPro" id="IPR012338">
    <property type="entry name" value="Beta-lactam/transpept-like"/>
</dbReference>
<dbReference type="Pfam" id="PF00144">
    <property type="entry name" value="Beta-lactamase"/>
    <property type="match status" value="1"/>
</dbReference>
<dbReference type="PANTHER" id="PTHR43283:SF7">
    <property type="entry name" value="BETA-LACTAMASE-RELATED DOMAIN-CONTAINING PROTEIN"/>
    <property type="match status" value="1"/>
</dbReference>
<dbReference type="Proteomes" id="UP000018895">
    <property type="component" value="Unassembled WGS sequence"/>
</dbReference>
<dbReference type="RefSeq" id="WP_148296460.1">
    <property type="nucleotide sequence ID" value="NZ_BAUU01000012.1"/>
</dbReference>
<accession>W4QEL0</accession>
<dbReference type="STRING" id="1236971.JCM9152_1923"/>
<keyword evidence="2" id="KW-0378">Hydrolase</keyword>
<sequence length="356" mass="41346">MKSMKTTIVLLGLGVTFGLLFFLPSSEYIPPLETTWNIIEDPEEKGWSIEHLNRAKEYYYSIGSTSAMAIYKGEILFHWGDVTDVSQIHSVRKSFLSALYGIQVEQTEQISLDDTLGNIGISDQIPLTDYEKQATIEDLLTSRSGVYLQAGEESLRMRWRRPSRERYEPGTHFYYNNWDFNVLGTIYNQQTNLDLIEQFHETIALPLGMEDFTLDNAMYKYERSRSIHPSYLFRMSTRDMARFGQLYLQNGVWNGQQIIPHDWVHVSTSVHAHVPNSPYYGYGYMWWVADQGDWASLGLYSAVGRYGQSIDIIPSLDLVFVHKVNSDRFFHRTFRQVNDDTRLHLLKMIIDAKQTK</sequence>
<dbReference type="InterPro" id="IPR001466">
    <property type="entry name" value="Beta-lactam-related"/>
</dbReference>
<organism evidence="2 3">
    <name type="scientific">Halalkalibacter hemicellulosilyticusJCM 9152</name>
    <dbReference type="NCBI Taxonomy" id="1236971"/>
    <lineage>
        <taxon>Bacteria</taxon>
        <taxon>Bacillati</taxon>
        <taxon>Bacillota</taxon>
        <taxon>Bacilli</taxon>
        <taxon>Bacillales</taxon>
        <taxon>Bacillaceae</taxon>
        <taxon>Halalkalibacter</taxon>
    </lineage>
</organism>
<dbReference type="OrthoDB" id="9773047at2"/>
<dbReference type="InterPro" id="IPR050789">
    <property type="entry name" value="Diverse_Enzym_Activities"/>
</dbReference>